<dbReference type="InterPro" id="IPR017943">
    <property type="entry name" value="Bactericidal_perm-incr_a/b_dom"/>
</dbReference>
<dbReference type="Proteomes" id="UP000035642">
    <property type="component" value="Unassembled WGS sequence"/>
</dbReference>
<organism evidence="2 3">
    <name type="scientific">Angiostrongylus cantonensis</name>
    <name type="common">Rat lungworm</name>
    <dbReference type="NCBI Taxonomy" id="6313"/>
    <lineage>
        <taxon>Eukaryota</taxon>
        <taxon>Metazoa</taxon>
        <taxon>Ecdysozoa</taxon>
        <taxon>Nematoda</taxon>
        <taxon>Chromadorea</taxon>
        <taxon>Rhabditida</taxon>
        <taxon>Rhabditina</taxon>
        <taxon>Rhabditomorpha</taxon>
        <taxon>Strongyloidea</taxon>
        <taxon>Metastrongylidae</taxon>
        <taxon>Angiostrongylus</taxon>
    </lineage>
</organism>
<evidence type="ECO:0000313" key="3">
    <source>
        <dbReference type="WBParaSite" id="ACAC_0000520601-mRNA-1"/>
    </source>
</evidence>
<keyword evidence="1" id="KW-0732">Signal</keyword>
<dbReference type="PANTHER" id="PTHR10504:SF133">
    <property type="entry name" value="LIPID-BINDING SERUM GLYCOPROTEIN C-TERMINAL DOMAIN-CONTAINING PROTEIN"/>
    <property type="match status" value="1"/>
</dbReference>
<evidence type="ECO:0000313" key="2">
    <source>
        <dbReference type="Proteomes" id="UP000035642"/>
    </source>
</evidence>
<dbReference type="SUPFAM" id="SSF55394">
    <property type="entry name" value="Bactericidal permeability-increasing protein, BPI"/>
    <property type="match status" value="1"/>
</dbReference>
<evidence type="ECO:0000256" key="1">
    <source>
        <dbReference type="SAM" id="SignalP"/>
    </source>
</evidence>
<dbReference type="WBParaSite" id="ACAC_0000520601-mRNA-1">
    <property type="protein sequence ID" value="ACAC_0000520601-mRNA-1"/>
    <property type="gene ID" value="ACAC_0000520601"/>
</dbReference>
<dbReference type="STRING" id="6313.A0A0K0D561"/>
<name>A0A0K0D561_ANGCA</name>
<feature type="chain" id="PRO_5005326725" evidence="1">
    <location>
        <begin position="20"/>
        <end position="196"/>
    </location>
</feature>
<reference evidence="2" key="1">
    <citation type="submission" date="2012-09" db="EMBL/GenBank/DDBJ databases">
        <authorList>
            <person name="Martin A.A."/>
        </authorList>
    </citation>
    <scope>NUCLEOTIDE SEQUENCE</scope>
</reference>
<dbReference type="GO" id="GO:0008289">
    <property type="term" value="F:lipid binding"/>
    <property type="evidence" value="ECO:0007669"/>
    <property type="project" value="InterPro"/>
</dbReference>
<dbReference type="GO" id="GO:0005615">
    <property type="term" value="C:extracellular space"/>
    <property type="evidence" value="ECO:0007669"/>
    <property type="project" value="TreeGrafter"/>
</dbReference>
<keyword evidence="2" id="KW-1185">Reference proteome</keyword>
<feature type="signal peptide" evidence="1">
    <location>
        <begin position="1"/>
        <end position="19"/>
    </location>
</feature>
<protein>
    <submittedName>
        <fullName evidence="3">BPI1 domain-containing protein</fullName>
    </submittedName>
</protein>
<dbReference type="Gene3D" id="3.15.10.10">
    <property type="entry name" value="Bactericidal permeability-increasing protein, domain 1"/>
    <property type="match status" value="1"/>
</dbReference>
<accession>A0A0K0D561</accession>
<dbReference type="AlphaFoldDB" id="A0A0K0D561"/>
<reference evidence="3" key="2">
    <citation type="submission" date="2017-02" db="UniProtKB">
        <authorList>
            <consortium name="WormBaseParasite"/>
        </authorList>
    </citation>
    <scope>IDENTIFICATION</scope>
</reference>
<proteinExistence type="predicted"/>
<dbReference type="PANTHER" id="PTHR10504">
    <property type="entry name" value="BACTERICIDAL PERMEABILITY-INCREASING BPI PROTEIN-RELATED"/>
    <property type="match status" value="1"/>
</dbReference>
<sequence>MAFALFIFFFILDGLLVDAGSNAGFISRINQKGFDLMANYLGERLRRFFATGDFTFNITATVSSEMTITLSSVRVAHFDSSALVSKMIVLPGKGIAWRGSNLNVTVITAFHLNTPAGELTGSSPLSFDRTNVELLLRTGVNADGHLRTDLVTCKVTANNVQLTLAAEDKAIANYLPVIIHFVKERIEQEYVYSNFR</sequence>
<dbReference type="InterPro" id="IPR032942">
    <property type="entry name" value="BPI/LBP/Plunc"/>
</dbReference>